<dbReference type="EMBL" id="FPAW01000015">
    <property type="protein sequence ID" value="SFT95350.1"/>
    <property type="molecule type" value="Genomic_DNA"/>
</dbReference>
<keyword evidence="1" id="KW-0282">Flagellum</keyword>
<proteinExistence type="predicted"/>
<dbReference type="STRING" id="999627.SAMN05216236_1155"/>
<keyword evidence="1" id="KW-0969">Cilium</keyword>
<evidence type="ECO:0000313" key="1">
    <source>
        <dbReference type="EMBL" id="SFT95350.1"/>
    </source>
</evidence>
<reference evidence="1 2" key="1">
    <citation type="submission" date="2016-10" db="EMBL/GenBank/DDBJ databases">
        <authorList>
            <person name="de Groot N.N."/>
        </authorList>
    </citation>
    <scope>NUCLEOTIDE SEQUENCE [LARGE SCALE GENOMIC DNA]</scope>
    <source>
        <strain evidence="1 2">CGMCC 1.10959</strain>
    </source>
</reference>
<keyword evidence="2" id="KW-1185">Reference proteome</keyword>
<keyword evidence="1" id="KW-0966">Cell projection</keyword>
<name>A0A1I7C7D8_9RHOB</name>
<gene>
    <name evidence="1" type="ORF">SAMN05216236_1155</name>
</gene>
<dbReference type="AlphaFoldDB" id="A0A1I7C7D8"/>
<sequence length="200" mass="21877">MMTISHLLEDFSVPDNAIEPLQLMSEDGLEDLRLASFEQGYTAGWDDAIRAQASDQARITGALGNNLEDLSFTYQEALVQMMTAVEPVFRGLVETVLPEALMQSVGEQIVEQCCEMAMGQVAQPVSLLVPPGAANAIQPALQRNLSMQVEIVESEDMGPGQVWLKVGDREREIDCGQLLTNLRSSIDAFFFDTTKATVHG</sequence>
<protein>
    <submittedName>
        <fullName evidence="1">Flagellar assembly protein FliH</fullName>
    </submittedName>
</protein>
<organism evidence="1 2">
    <name type="scientific">Sedimentitalea nanhaiensis</name>
    <dbReference type="NCBI Taxonomy" id="999627"/>
    <lineage>
        <taxon>Bacteria</taxon>
        <taxon>Pseudomonadati</taxon>
        <taxon>Pseudomonadota</taxon>
        <taxon>Alphaproteobacteria</taxon>
        <taxon>Rhodobacterales</taxon>
        <taxon>Paracoccaceae</taxon>
        <taxon>Sedimentitalea</taxon>
    </lineage>
</organism>
<dbReference type="eggNOG" id="COG1317">
    <property type="taxonomic scope" value="Bacteria"/>
</dbReference>
<dbReference type="Proteomes" id="UP000182466">
    <property type="component" value="Unassembled WGS sequence"/>
</dbReference>
<evidence type="ECO:0000313" key="2">
    <source>
        <dbReference type="Proteomes" id="UP000182466"/>
    </source>
</evidence>
<accession>A0A1I7C7D8</accession>